<dbReference type="Pfam" id="PF03551">
    <property type="entry name" value="PadR"/>
    <property type="match status" value="1"/>
</dbReference>
<dbReference type="Gene3D" id="1.10.10.10">
    <property type="entry name" value="Winged helix-like DNA-binding domain superfamily/Winged helix DNA-binding domain"/>
    <property type="match status" value="1"/>
</dbReference>
<gene>
    <name evidence="2" type="ORF">ACFFH7_44150</name>
</gene>
<feature type="domain" description="Transcription regulator PadR N-terminal" evidence="1">
    <location>
        <begin position="22"/>
        <end position="96"/>
    </location>
</feature>
<dbReference type="EMBL" id="JBHLUD010000016">
    <property type="protein sequence ID" value="MFC0548563.1"/>
    <property type="molecule type" value="Genomic_DNA"/>
</dbReference>
<dbReference type="PANTHER" id="PTHR43252:SF7">
    <property type="entry name" value="TRANSCRIPTIONAL REGULATOR YQJI"/>
    <property type="match status" value="1"/>
</dbReference>
<dbReference type="SUPFAM" id="SSF46785">
    <property type="entry name" value="Winged helix' DNA-binding domain"/>
    <property type="match status" value="1"/>
</dbReference>
<dbReference type="InterPro" id="IPR036390">
    <property type="entry name" value="WH_DNA-bd_sf"/>
</dbReference>
<comment type="caution">
    <text evidence="2">The sequence shown here is derived from an EMBL/GenBank/DDBJ whole genome shotgun (WGS) entry which is preliminary data.</text>
</comment>
<organism evidence="2 3">
    <name type="scientific">Kutzneria chonburiensis</name>
    <dbReference type="NCBI Taxonomy" id="1483604"/>
    <lineage>
        <taxon>Bacteria</taxon>
        <taxon>Bacillati</taxon>
        <taxon>Actinomycetota</taxon>
        <taxon>Actinomycetes</taxon>
        <taxon>Pseudonocardiales</taxon>
        <taxon>Pseudonocardiaceae</taxon>
        <taxon>Kutzneria</taxon>
    </lineage>
</organism>
<keyword evidence="3" id="KW-1185">Reference proteome</keyword>
<dbReference type="PANTHER" id="PTHR43252">
    <property type="entry name" value="TRANSCRIPTIONAL REGULATOR YQJI"/>
    <property type="match status" value="1"/>
</dbReference>
<reference evidence="2 3" key="1">
    <citation type="submission" date="2024-09" db="EMBL/GenBank/DDBJ databases">
        <authorList>
            <person name="Sun Q."/>
            <person name="Mori K."/>
        </authorList>
    </citation>
    <scope>NUCLEOTIDE SEQUENCE [LARGE SCALE GENOMIC DNA]</scope>
    <source>
        <strain evidence="2 3">TBRC 1432</strain>
    </source>
</reference>
<proteinExistence type="predicted"/>
<protein>
    <submittedName>
        <fullName evidence="2">Helix-turn-helix transcriptional regulator</fullName>
    </submittedName>
</protein>
<dbReference type="Proteomes" id="UP001589810">
    <property type="component" value="Unassembled WGS sequence"/>
</dbReference>
<dbReference type="RefSeq" id="WP_273943998.1">
    <property type="nucleotide sequence ID" value="NZ_CP097263.1"/>
</dbReference>
<dbReference type="InterPro" id="IPR005149">
    <property type="entry name" value="Tscrpt_reg_PadR_N"/>
</dbReference>
<sequence>MNNQSQVTREDDVKLTPLAMAVLELLLEQPMHPYEMAQVMRARHVEARANVKPGSLYHAVERLETHGFIEVVDTQREGRRPERTVYGVTEAGRDAFIARAKAMVGSIAPEYPEFAVGLSALNELDREDALAELRTRALKLQAEAAAEQVIVDSLIAKPLPALYWLDLRFTAARREFELAWTNQLIEDIITGRVDWVPAECEDEA</sequence>
<dbReference type="InterPro" id="IPR036388">
    <property type="entry name" value="WH-like_DNA-bd_sf"/>
</dbReference>
<name>A0ABV6N7P1_9PSEU</name>
<accession>A0ABV6N7P1</accession>
<evidence type="ECO:0000313" key="3">
    <source>
        <dbReference type="Proteomes" id="UP001589810"/>
    </source>
</evidence>
<evidence type="ECO:0000259" key="1">
    <source>
        <dbReference type="Pfam" id="PF03551"/>
    </source>
</evidence>
<evidence type="ECO:0000313" key="2">
    <source>
        <dbReference type="EMBL" id="MFC0548563.1"/>
    </source>
</evidence>